<accession>A0A6B8W8H0</accession>
<keyword evidence="2 6" id="KW-0812">Transmembrane</keyword>
<dbReference type="Proteomes" id="UP000424462">
    <property type="component" value="Chromosome"/>
</dbReference>
<sequence length="160" mass="18367">MNEGIYEADPADSTSAEPAHRRRFRLRRRTAALITTATRSPAENRRHRERVYAMIQLARVPLFMLCALSVFWWHNWWLTAFFFLISIPLPAVAVILANEKGEKLDRRSRQVYKPAVLRELAHQEELAARAQQQLEASPEAETIEADEDEDPPADTSTSQP</sequence>
<dbReference type="EMBL" id="CP046455">
    <property type="protein sequence ID" value="QGU07585.1"/>
    <property type="molecule type" value="Genomic_DNA"/>
</dbReference>
<evidence type="ECO:0000256" key="3">
    <source>
        <dbReference type="ARBA" id="ARBA00022989"/>
    </source>
</evidence>
<comment type="subcellular location">
    <subcellularLocation>
        <location evidence="1">Cell membrane</location>
        <topology evidence="1">Multi-pass membrane protein</topology>
    </subcellularLocation>
</comment>
<evidence type="ECO:0000256" key="1">
    <source>
        <dbReference type="ARBA" id="ARBA00004651"/>
    </source>
</evidence>
<dbReference type="InterPro" id="IPR021449">
    <property type="entry name" value="DUF3099"/>
</dbReference>
<organism evidence="7 8">
    <name type="scientific">Corynebacterium occultum</name>
    <dbReference type="NCBI Taxonomy" id="2675219"/>
    <lineage>
        <taxon>Bacteria</taxon>
        <taxon>Bacillati</taxon>
        <taxon>Actinomycetota</taxon>
        <taxon>Actinomycetes</taxon>
        <taxon>Mycobacteriales</taxon>
        <taxon>Corynebacteriaceae</taxon>
        <taxon>Corynebacterium</taxon>
    </lineage>
</organism>
<evidence type="ECO:0000313" key="7">
    <source>
        <dbReference type="EMBL" id="QGU07585.1"/>
    </source>
</evidence>
<dbReference type="GO" id="GO:0005886">
    <property type="term" value="C:plasma membrane"/>
    <property type="evidence" value="ECO:0007669"/>
    <property type="project" value="UniProtKB-SubCell"/>
</dbReference>
<evidence type="ECO:0000256" key="6">
    <source>
        <dbReference type="SAM" id="Phobius"/>
    </source>
</evidence>
<evidence type="ECO:0000256" key="4">
    <source>
        <dbReference type="ARBA" id="ARBA00023136"/>
    </source>
</evidence>
<dbReference type="InterPro" id="IPR036640">
    <property type="entry name" value="ABC1_TM_sf"/>
</dbReference>
<dbReference type="SUPFAM" id="SSF90123">
    <property type="entry name" value="ABC transporter transmembrane region"/>
    <property type="match status" value="1"/>
</dbReference>
<feature type="transmembrane region" description="Helical" evidence="6">
    <location>
        <begin position="51"/>
        <end position="72"/>
    </location>
</feature>
<evidence type="ECO:0000256" key="5">
    <source>
        <dbReference type="SAM" id="MobiDB-lite"/>
    </source>
</evidence>
<evidence type="ECO:0000313" key="8">
    <source>
        <dbReference type="Proteomes" id="UP000424462"/>
    </source>
</evidence>
<keyword evidence="3 6" id="KW-1133">Transmembrane helix</keyword>
<dbReference type="Pfam" id="PF11298">
    <property type="entry name" value="DUF3099"/>
    <property type="match status" value="1"/>
</dbReference>
<dbReference type="KEGG" id="cok:COCCU_08305"/>
<feature type="region of interest" description="Disordered" evidence="5">
    <location>
        <begin position="127"/>
        <end position="160"/>
    </location>
</feature>
<name>A0A6B8W8H0_9CORY</name>
<gene>
    <name evidence="7" type="ORF">COCCU_08305</name>
</gene>
<feature type="region of interest" description="Disordered" evidence="5">
    <location>
        <begin position="1"/>
        <end position="20"/>
    </location>
</feature>
<keyword evidence="8" id="KW-1185">Reference proteome</keyword>
<reference evidence="7 8" key="1">
    <citation type="submission" date="2019-11" db="EMBL/GenBank/DDBJ databases">
        <title>Complete genome sequence of Corynebacterium kalinowskii 1959, a novel Corynebacterium species isolated from soil of a small paddock in Vilsendorf, Germany.</title>
        <authorList>
            <person name="Schaffert L."/>
            <person name="Ruwe M."/>
            <person name="Milse J."/>
            <person name="Hanuschka K."/>
            <person name="Ortseifen V."/>
            <person name="Droste J."/>
            <person name="Brandt D."/>
            <person name="Schlueter L."/>
            <person name="Kutter Y."/>
            <person name="Vinke S."/>
            <person name="Viehoefer P."/>
            <person name="Jacob L."/>
            <person name="Luebke N.-C."/>
            <person name="Schulte-Berndt E."/>
            <person name="Hain C."/>
            <person name="Linder M."/>
            <person name="Schmidt P."/>
            <person name="Wollenschlaeger L."/>
            <person name="Luttermann T."/>
            <person name="Thieme E."/>
            <person name="Hassa J."/>
            <person name="Haak M."/>
            <person name="Wittchen M."/>
            <person name="Mentz A."/>
            <person name="Persicke M."/>
            <person name="Busche T."/>
            <person name="Ruckert C."/>
        </authorList>
    </citation>
    <scope>NUCLEOTIDE SEQUENCE [LARGE SCALE GENOMIC DNA]</scope>
    <source>
        <strain evidence="7 8">2039</strain>
    </source>
</reference>
<dbReference type="AlphaFoldDB" id="A0A6B8W8H0"/>
<evidence type="ECO:0008006" key="9">
    <source>
        <dbReference type="Google" id="ProtNLM"/>
    </source>
</evidence>
<evidence type="ECO:0000256" key="2">
    <source>
        <dbReference type="ARBA" id="ARBA00022692"/>
    </source>
</evidence>
<dbReference type="GO" id="GO:0005524">
    <property type="term" value="F:ATP binding"/>
    <property type="evidence" value="ECO:0007669"/>
    <property type="project" value="InterPro"/>
</dbReference>
<proteinExistence type="predicted"/>
<dbReference type="RefSeq" id="WP_156231066.1">
    <property type="nucleotide sequence ID" value="NZ_CP046455.1"/>
</dbReference>
<feature type="compositionally biased region" description="Acidic residues" evidence="5">
    <location>
        <begin position="141"/>
        <end position="152"/>
    </location>
</feature>
<feature type="compositionally biased region" description="Low complexity" evidence="5">
    <location>
        <begin position="128"/>
        <end position="140"/>
    </location>
</feature>
<keyword evidence="4 6" id="KW-0472">Membrane</keyword>
<feature type="transmembrane region" description="Helical" evidence="6">
    <location>
        <begin position="78"/>
        <end position="97"/>
    </location>
</feature>
<protein>
    <recommendedName>
        <fullName evidence="9">DUF3099 domain-containing protein</fullName>
    </recommendedName>
</protein>